<evidence type="ECO:0000313" key="2">
    <source>
        <dbReference type="EMBL" id="ATX67495.1"/>
    </source>
</evidence>
<feature type="coiled-coil region" evidence="1">
    <location>
        <begin position="113"/>
        <end position="178"/>
    </location>
</feature>
<organism evidence="2 3">
    <name type="scientific">Roseinatronobacter bogoriensis subsp. barguzinensis</name>
    <dbReference type="NCBI Taxonomy" id="441209"/>
    <lineage>
        <taxon>Bacteria</taxon>
        <taxon>Pseudomonadati</taxon>
        <taxon>Pseudomonadota</taxon>
        <taxon>Alphaproteobacteria</taxon>
        <taxon>Rhodobacterales</taxon>
        <taxon>Paracoccaceae</taxon>
        <taxon>Roseinatronobacter</taxon>
    </lineage>
</organism>
<evidence type="ECO:0000313" key="3">
    <source>
        <dbReference type="Proteomes" id="UP000228948"/>
    </source>
</evidence>
<dbReference type="EMBL" id="CP024899">
    <property type="protein sequence ID" value="ATX67495.1"/>
    <property type="molecule type" value="Genomic_DNA"/>
</dbReference>
<dbReference type="PANTHER" id="PTHR30438:SF1">
    <property type="entry name" value="36 KDA ANTIGEN"/>
    <property type="match status" value="1"/>
</dbReference>
<dbReference type="Proteomes" id="UP000228948">
    <property type="component" value="Chromosome"/>
</dbReference>
<keyword evidence="3" id="KW-1185">Reference proteome</keyword>
<dbReference type="KEGG" id="rbg:BG454_18130"/>
<keyword evidence="1" id="KW-0175">Coiled coil</keyword>
<dbReference type="PANTHER" id="PTHR30438">
    <property type="entry name" value="36 KDA ANTIGEN-RELATED"/>
    <property type="match status" value="1"/>
</dbReference>
<dbReference type="AlphaFoldDB" id="A0A2K8KI97"/>
<dbReference type="Gene3D" id="1.10.287.470">
    <property type="entry name" value="Helix hairpin bin"/>
    <property type="match status" value="1"/>
</dbReference>
<reference evidence="2 3" key="1">
    <citation type="submission" date="2017-11" db="EMBL/GenBank/DDBJ databases">
        <title>Revised Sequence and Annotation of the Rhodobaca barguzinensis strain alga05 Genome.</title>
        <authorList>
            <person name="Kopejtka K."/>
            <person name="Tomasch J.M."/>
            <person name="Bunk B."/>
            <person name="Koblizek M."/>
        </authorList>
    </citation>
    <scope>NUCLEOTIDE SEQUENCE [LARGE SCALE GENOMIC DNA]</scope>
    <source>
        <strain evidence="3">alga05</strain>
    </source>
</reference>
<accession>A0A2K8KI97</accession>
<protein>
    <submittedName>
        <fullName evidence="2">Secretion protein HylD</fullName>
    </submittedName>
</protein>
<sequence length="330" mass="34583">MPSSQASSSKAALPFVLIALLAISVAAAVWWVTRPAALLIQGEVAAPRVDISARTSGRVAEIGAELGEQVETGQVLVELSNPQLVTSHAAAASGLEVARASQAAAGATRPEVIRAREAELAAAQADLRLAEGQVTRDTELAQQGLRPQAAIDQTVRNVETAARRVEAAEAQLDLARAGASPEERAVAAAQVAQAEAALAQRQADLDELTIYAPLSGEISARLVELGENVGPGAPLFTIVDLDQAWFTFNLREDLLTGLQVGDTFSVHVPALQQDVDAEITLINVQGQFASWRATRATGDFDLRSFELRARPLAPVDGLRPGMSALIALGG</sequence>
<dbReference type="RefSeq" id="WP_071482377.1">
    <property type="nucleotide sequence ID" value="NZ_CP024899.1"/>
</dbReference>
<dbReference type="STRING" id="441209.GCA_001870665_03394"/>
<evidence type="ECO:0000256" key="1">
    <source>
        <dbReference type="SAM" id="Coils"/>
    </source>
</evidence>
<dbReference type="OrthoDB" id="9793801at2"/>
<dbReference type="Gene3D" id="2.40.50.100">
    <property type="match status" value="1"/>
</dbReference>
<dbReference type="Gene3D" id="2.40.30.170">
    <property type="match status" value="1"/>
</dbReference>
<dbReference type="SUPFAM" id="SSF111369">
    <property type="entry name" value="HlyD-like secretion proteins"/>
    <property type="match status" value="1"/>
</dbReference>
<gene>
    <name evidence="2" type="ORF">BG454_18130</name>
</gene>
<name>A0A2K8KI97_9RHOB</name>
<proteinExistence type="predicted"/>